<proteinExistence type="predicted"/>
<evidence type="ECO:0000256" key="1">
    <source>
        <dbReference type="SAM" id="Phobius"/>
    </source>
</evidence>
<keyword evidence="1" id="KW-0472">Membrane</keyword>
<protein>
    <submittedName>
        <fullName evidence="2">DUF2069 domain-containing protein</fullName>
    </submittedName>
</protein>
<evidence type="ECO:0000313" key="3">
    <source>
        <dbReference type="Proteomes" id="UP000718593"/>
    </source>
</evidence>
<dbReference type="InterPro" id="IPR018643">
    <property type="entry name" value="DUF2069_membrane"/>
</dbReference>
<feature type="transmembrane region" description="Helical" evidence="1">
    <location>
        <begin position="33"/>
        <end position="53"/>
    </location>
</feature>
<feature type="transmembrane region" description="Helical" evidence="1">
    <location>
        <begin position="84"/>
        <end position="107"/>
    </location>
</feature>
<comment type="caution">
    <text evidence="2">The sequence shown here is derived from an EMBL/GenBank/DDBJ whole genome shotgun (WGS) entry which is preliminary data.</text>
</comment>
<name>A0A930BTM1_9RHOO</name>
<accession>A0A930BTM1</accession>
<dbReference type="Proteomes" id="UP000718593">
    <property type="component" value="Unassembled WGS sequence"/>
</dbReference>
<keyword evidence="1" id="KW-1133">Transmembrane helix</keyword>
<evidence type="ECO:0000313" key="2">
    <source>
        <dbReference type="EMBL" id="MBF1165459.1"/>
    </source>
</evidence>
<dbReference type="AlphaFoldDB" id="A0A930BTM1"/>
<gene>
    <name evidence="2" type="ORF">HXL68_10495</name>
</gene>
<feature type="transmembrane region" description="Helical" evidence="1">
    <location>
        <begin position="60"/>
        <end position="78"/>
    </location>
</feature>
<keyword evidence="1" id="KW-0812">Transmembrane</keyword>
<dbReference type="EMBL" id="JABZMI010000210">
    <property type="protein sequence ID" value="MBF1165459.1"/>
    <property type="molecule type" value="Genomic_DNA"/>
</dbReference>
<dbReference type="Pfam" id="PF09842">
    <property type="entry name" value="DUF2069"/>
    <property type="match status" value="1"/>
</dbReference>
<reference evidence="2" key="1">
    <citation type="submission" date="2020-04" db="EMBL/GenBank/DDBJ databases">
        <title>Deep metagenomics examines the oral microbiome during advanced dental caries in children, revealing novel taxa and co-occurrences with host molecules.</title>
        <authorList>
            <person name="Baker J.L."/>
            <person name="Morton J.T."/>
            <person name="Dinis M."/>
            <person name="Alvarez R."/>
            <person name="Tran N.C."/>
            <person name="Knight R."/>
            <person name="Edlund A."/>
        </authorList>
    </citation>
    <scope>NUCLEOTIDE SEQUENCE</scope>
    <source>
        <strain evidence="2">JCVI_32_bin.24</strain>
    </source>
</reference>
<sequence>MTAQRCQLASSISLILLITLCLAWEGWLAPLRPGGSWMILKGAILLLPLFGILRGKRYTYKWLSLLIQFYLLEGLLRATTEHGLSQWLAIGETLLSTTLFVSLILYIRSTRNTPQKEKAAQSN</sequence>
<organism evidence="2 3">
    <name type="scientific">Dechloromonas agitata</name>
    <dbReference type="NCBI Taxonomy" id="73030"/>
    <lineage>
        <taxon>Bacteria</taxon>
        <taxon>Pseudomonadati</taxon>
        <taxon>Pseudomonadota</taxon>
        <taxon>Betaproteobacteria</taxon>
        <taxon>Rhodocyclales</taxon>
        <taxon>Azonexaceae</taxon>
        <taxon>Dechloromonas</taxon>
    </lineage>
</organism>